<dbReference type="Gene3D" id="3.40.50.1000">
    <property type="entry name" value="HAD superfamily/HAD-like"/>
    <property type="match status" value="1"/>
</dbReference>
<dbReference type="SFLD" id="SFLDG01129">
    <property type="entry name" value="C1.5:_HAD__Beta-PGM__Phosphata"/>
    <property type="match status" value="1"/>
</dbReference>
<dbReference type="InterPro" id="IPR036412">
    <property type="entry name" value="HAD-like_sf"/>
</dbReference>
<dbReference type="Pfam" id="PF00702">
    <property type="entry name" value="Hydrolase"/>
    <property type="match status" value="1"/>
</dbReference>
<sequence length="220" mass="23635">MEACCFDMDGVVVDSERHWVPLENERILPDVVDAPEGEGPVASEITGMNVRDAYAYLDREYGTTVDVDGFLATYDDAAAELYDERVALMPGFRSLVDDLRDAGVAVALVSSSPHRWIDRVLDRFDVRGAFDAVVSADDVDGPGKPAPDVYEAAAARLDVDPTASVAVEDSAHGLAAARAARMTAVAYRTTANADSTFDDADVVADGPDDLRAILEARRRP</sequence>
<dbReference type="EMBL" id="JBHSXN010000003">
    <property type="protein sequence ID" value="MFC6954703.1"/>
    <property type="molecule type" value="Genomic_DNA"/>
</dbReference>
<dbReference type="RefSeq" id="WP_336351639.1">
    <property type="nucleotide sequence ID" value="NZ_JAZAQL010000003.1"/>
</dbReference>
<keyword evidence="3" id="KW-1185">Reference proteome</keyword>
<dbReference type="InterPro" id="IPR023214">
    <property type="entry name" value="HAD_sf"/>
</dbReference>
<organism evidence="2 3">
    <name type="scientific">Halorubellus litoreus</name>
    <dbReference type="NCBI Taxonomy" id="755308"/>
    <lineage>
        <taxon>Archaea</taxon>
        <taxon>Methanobacteriati</taxon>
        <taxon>Methanobacteriota</taxon>
        <taxon>Stenosarchaea group</taxon>
        <taxon>Halobacteria</taxon>
        <taxon>Halobacteriales</taxon>
        <taxon>Halorubellaceae</taxon>
        <taxon>Halorubellus</taxon>
    </lineage>
</organism>
<keyword evidence="2" id="KW-0378">Hydrolase</keyword>
<proteinExistence type="inferred from homology"/>
<dbReference type="SFLD" id="SFLDS00003">
    <property type="entry name" value="Haloacid_Dehalogenase"/>
    <property type="match status" value="1"/>
</dbReference>
<evidence type="ECO:0000313" key="2">
    <source>
        <dbReference type="EMBL" id="MFC6954703.1"/>
    </source>
</evidence>
<evidence type="ECO:0000313" key="3">
    <source>
        <dbReference type="Proteomes" id="UP001596395"/>
    </source>
</evidence>
<protein>
    <submittedName>
        <fullName evidence="2">HAD family hydrolase</fullName>
    </submittedName>
</protein>
<accession>A0ABD5VJU4</accession>
<dbReference type="PANTHER" id="PTHR18901:SF38">
    <property type="entry name" value="PSEUDOURIDINE-5'-PHOSPHATASE"/>
    <property type="match status" value="1"/>
</dbReference>
<dbReference type="Proteomes" id="UP001596395">
    <property type="component" value="Unassembled WGS sequence"/>
</dbReference>
<dbReference type="PRINTS" id="PR00413">
    <property type="entry name" value="HADHALOGNASE"/>
</dbReference>
<dbReference type="SUPFAM" id="SSF56784">
    <property type="entry name" value="HAD-like"/>
    <property type="match status" value="1"/>
</dbReference>
<comment type="similarity">
    <text evidence="1">Belongs to the HAD-like hydrolase superfamily.</text>
</comment>
<dbReference type="PANTHER" id="PTHR18901">
    <property type="entry name" value="2-DEOXYGLUCOSE-6-PHOSPHATE PHOSPHATASE 2"/>
    <property type="match status" value="1"/>
</dbReference>
<gene>
    <name evidence="2" type="ORF">ACFQGB_17695</name>
</gene>
<dbReference type="GO" id="GO:0016787">
    <property type="term" value="F:hydrolase activity"/>
    <property type="evidence" value="ECO:0007669"/>
    <property type="project" value="UniProtKB-KW"/>
</dbReference>
<comment type="caution">
    <text evidence="2">The sequence shown here is derived from an EMBL/GenBank/DDBJ whole genome shotgun (WGS) entry which is preliminary data.</text>
</comment>
<reference evidence="2 3" key="1">
    <citation type="journal article" date="2019" name="Int. J. Syst. Evol. Microbiol.">
        <title>The Global Catalogue of Microorganisms (GCM) 10K type strain sequencing project: providing services to taxonomists for standard genome sequencing and annotation.</title>
        <authorList>
            <consortium name="The Broad Institute Genomics Platform"/>
            <consortium name="The Broad Institute Genome Sequencing Center for Infectious Disease"/>
            <person name="Wu L."/>
            <person name="Ma J."/>
        </authorList>
    </citation>
    <scope>NUCLEOTIDE SEQUENCE [LARGE SCALE GENOMIC DNA]</scope>
    <source>
        <strain evidence="2 3">GX26</strain>
    </source>
</reference>
<dbReference type="Gene3D" id="1.10.150.240">
    <property type="entry name" value="Putative phosphatase, domain 2"/>
    <property type="match status" value="1"/>
</dbReference>
<dbReference type="AlphaFoldDB" id="A0ABD5VJU4"/>
<evidence type="ECO:0000256" key="1">
    <source>
        <dbReference type="ARBA" id="ARBA00007958"/>
    </source>
</evidence>
<dbReference type="NCBIfam" id="TIGR01509">
    <property type="entry name" value="HAD-SF-IA-v3"/>
    <property type="match status" value="1"/>
</dbReference>
<name>A0ABD5VJU4_9EURY</name>
<dbReference type="InterPro" id="IPR023198">
    <property type="entry name" value="PGP-like_dom2"/>
</dbReference>
<dbReference type="InterPro" id="IPR006439">
    <property type="entry name" value="HAD-SF_hydro_IA"/>
</dbReference>